<reference evidence="1 2" key="1">
    <citation type="journal article" date="2011" name="J. Bacteriol.">
        <title>Complete genome sequence of the cellulose-degrading bacterium Cellulosilyticum lentocellum.</title>
        <authorList>
            <consortium name="US DOE Joint Genome Institute"/>
            <person name="Miller D.A."/>
            <person name="Suen G."/>
            <person name="Bruce D."/>
            <person name="Copeland A."/>
            <person name="Cheng J.F."/>
            <person name="Detter C."/>
            <person name="Goodwin L.A."/>
            <person name="Han C.S."/>
            <person name="Hauser L.J."/>
            <person name="Land M.L."/>
            <person name="Lapidus A."/>
            <person name="Lucas S."/>
            <person name="Meincke L."/>
            <person name="Pitluck S."/>
            <person name="Tapia R."/>
            <person name="Teshima H."/>
            <person name="Woyke T."/>
            <person name="Fox B.G."/>
            <person name="Angert E.R."/>
            <person name="Currie C.R."/>
        </authorList>
    </citation>
    <scope>NUCLEOTIDE SEQUENCE [LARGE SCALE GENOMIC DNA]</scope>
    <source>
        <strain evidence="2">ATCC 49066 / DSM 5427 / NCIMB 11756 / RHM5</strain>
    </source>
</reference>
<organism evidence="1 2">
    <name type="scientific">Cellulosilyticum lentocellum (strain ATCC 49066 / DSM 5427 / NCIMB 11756 / RHM5)</name>
    <name type="common">Clostridium lentocellum</name>
    <dbReference type="NCBI Taxonomy" id="642492"/>
    <lineage>
        <taxon>Bacteria</taxon>
        <taxon>Bacillati</taxon>
        <taxon>Bacillota</taxon>
        <taxon>Clostridia</taxon>
        <taxon>Lachnospirales</taxon>
        <taxon>Cellulosilyticaceae</taxon>
        <taxon>Cellulosilyticum</taxon>
    </lineage>
</organism>
<dbReference type="RefSeq" id="WP_013656516.1">
    <property type="nucleotide sequence ID" value="NC_015275.1"/>
</dbReference>
<dbReference type="EMBL" id="CP002582">
    <property type="protein sequence ID" value="ADZ83218.1"/>
    <property type="molecule type" value="Genomic_DNA"/>
</dbReference>
<evidence type="ECO:0000313" key="2">
    <source>
        <dbReference type="Proteomes" id="UP000008467"/>
    </source>
</evidence>
<evidence type="ECO:0000313" key="1">
    <source>
        <dbReference type="EMBL" id="ADZ83218.1"/>
    </source>
</evidence>
<dbReference type="KEGG" id="cle:Clole_1492"/>
<proteinExistence type="predicted"/>
<name>F2JJT6_CELLD</name>
<sequence>MKYIILLNGKPIEEATPEERRALEEKAKKSFEKHLGLKYIGDAMANNIEDKR</sequence>
<gene>
    <name evidence="1" type="ordered locus">Clole_1492</name>
</gene>
<dbReference type="AlphaFoldDB" id="F2JJT6"/>
<dbReference type="Proteomes" id="UP000008467">
    <property type="component" value="Chromosome"/>
</dbReference>
<accession>F2JJT6</accession>
<dbReference type="HOGENOM" id="CLU_3078064_0_0_9"/>
<keyword evidence="2" id="KW-1185">Reference proteome</keyword>
<protein>
    <submittedName>
        <fullName evidence="1">Uncharacterized protein</fullName>
    </submittedName>
</protein>
<dbReference type="STRING" id="642492.Clole_1492"/>